<sequence length="95" mass="11033">MFRRTRQQAEDYLNEMGRRSDANSLPPQQQPLGVSFRRERQPGDSVSNPALRQLSPEQCRRLVELARTGQLGPLYARDGSLRPEILQRLRQETEE</sequence>
<feature type="compositionally biased region" description="Polar residues" evidence="1">
    <location>
        <begin position="22"/>
        <end position="32"/>
    </location>
</feature>
<gene>
    <name evidence="2" type="ORF">ACFQ2S_06470</name>
</gene>
<dbReference type="Proteomes" id="UP001597108">
    <property type="component" value="Unassembled WGS sequence"/>
</dbReference>
<evidence type="ECO:0000256" key="1">
    <source>
        <dbReference type="SAM" id="MobiDB-lite"/>
    </source>
</evidence>
<name>A0ABW3IMY5_9RHOB</name>
<reference evidence="3" key="1">
    <citation type="journal article" date="2019" name="Int. J. Syst. Evol. Microbiol.">
        <title>The Global Catalogue of Microorganisms (GCM) 10K type strain sequencing project: providing services to taxonomists for standard genome sequencing and annotation.</title>
        <authorList>
            <consortium name="The Broad Institute Genomics Platform"/>
            <consortium name="The Broad Institute Genome Sequencing Center for Infectious Disease"/>
            <person name="Wu L."/>
            <person name="Ma J."/>
        </authorList>
    </citation>
    <scope>NUCLEOTIDE SEQUENCE [LARGE SCALE GENOMIC DNA]</scope>
    <source>
        <strain evidence="3">CCUG 60524</strain>
    </source>
</reference>
<dbReference type="RefSeq" id="WP_386073644.1">
    <property type="nucleotide sequence ID" value="NZ_JBHTJT010000008.1"/>
</dbReference>
<protein>
    <submittedName>
        <fullName evidence="2">Uncharacterized protein</fullName>
    </submittedName>
</protein>
<dbReference type="EMBL" id="JBHTJT010000008">
    <property type="protein sequence ID" value="MFD0979296.1"/>
    <property type="molecule type" value="Genomic_DNA"/>
</dbReference>
<proteinExistence type="predicted"/>
<organism evidence="2 3">
    <name type="scientific">Tropicimonas aquimaris</name>
    <dbReference type="NCBI Taxonomy" id="914152"/>
    <lineage>
        <taxon>Bacteria</taxon>
        <taxon>Pseudomonadati</taxon>
        <taxon>Pseudomonadota</taxon>
        <taxon>Alphaproteobacteria</taxon>
        <taxon>Rhodobacterales</taxon>
        <taxon>Roseobacteraceae</taxon>
        <taxon>Tropicimonas</taxon>
    </lineage>
</organism>
<accession>A0ABW3IMY5</accession>
<feature type="region of interest" description="Disordered" evidence="1">
    <location>
        <begin position="1"/>
        <end position="54"/>
    </location>
</feature>
<evidence type="ECO:0000313" key="2">
    <source>
        <dbReference type="EMBL" id="MFD0979296.1"/>
    </source>
</evidence>
<evidence type="ECO:0000313" key="3">
    <source>
        <dbReference type="Proteomes" id="UP001597108"/>
    </source>
</evidence>
<comment type="caution">
    <text evidence="2">The sequence shown here is derived from an EMBL/GenBank/DDBJ whole genome shotgun (WGS) entry which is preliminary data.</text>
</comment>
<keyword evidence="3" id="KW-1185">Reference proteome</keyword>